<accession>A0A818JU52</accession>
<evidence type="ECO:0000313" key="8">
    <source>
        <dbReference type="EMBL" id="CAF4563211.1"/>
    </source>
</evidence>
<dbReference type="OrthoDB" id="10022196at2759"/>
<dbReference type="Proteomes" id="UP000663848">
    <property type="component" value="Unassembled WGS sequence"/>
</dbReference>
<dbReference type="EMBL" id="CAJOBQ010002492">
    <property type="protein sequence ID" value="CAF4563211.1"/>
    <property type="molecule type" value="Genomic_DNA"/>
</dbReference>
<dbReference type="EMBL" id="CAJNYV010000529">
    <property type="protein sequence ID" value="CAF3365942.1"/>
    <property type="molecule type" value="Genomic_DNA"/>
</dbReference>
<sequence>MASSSNQSDNSNGKKYPASEFRRFLEKSIAYIGEVRRHKFDCQLAAAAAAYSPGPRYSDDTIKQYAKILASPDNIYYYGSAAANNGHDRTSVNKVLQSVRTGERVVLSSHEASHIREGAAWLVSHKHEFSEGFINSVASLYENVYDEEGHKVVDRRTLKY</sequence>
<name>A0A818JU52_9BILA</name>
<dbReference type="Proteomes" id="UP000663873">
    <property type="component" value="Unassembled WGS sequence"/>
</dbReference>
<gene>
    <name evidence="5" type="ORF">FME351_LOCUS20843</name>
    <name evidence="3" type="ORF">GRG538_LOCUS19367</name>
    <name evidence="7" type="ORF">HFQ381_LOCUS24444</name>
    <name evidence="1" type="ORF">KIK155_LOCUS4934</name>
    <name evidence="4" type="ORF">LUA448_LOCUS27618</name>
    <name evidence="9" type="ORF">QYT958_LOCUS17047</name>
    <name evidence="2" type="ORF">TIS948_LOCUS29907</name>
    <name evidence="10" type="ORF">TOA249_LOCUS28182</name>
    <name evidence="8" type="ORF">TSG867_LOCUS25446</name>
    <name evidence="6" type="ORF">UJA718_LOCUS15785</name>
</gene>
<evidence type="ECO:0000313" key="11">
    <source>
        <dbReference type="Proteomes" id="UP000663833"/>
    </source>
</evidence>
<comment type="caution">
    <text evidence="4">The sequence shown here is derived from an EMBL/GenBank/DDBJ whole genome shotgun (WGS) entry which is preliminary data.</text>
</comment>
<dbReference type="EMBL" id="CAJOBS010003826">
    <property type="protein sequence ID" value="CAF4867065.1"/>
    <property type="molecule type" value="Genomic_DNA"/>
</dbReference>
<dbReference type="Proteomes" id="UP000663838">
    <property type="component" value="Unassembled WGS sequence"/>
</dbReference>
<evidence type="ECO:0000313" key="1">
    <source>
        <dbReference type="EMBL" id="CAF3365942.1"/>
    </source>
</evidence>
<dbReference type="EMBL" id="CAJOBR010002534">
    <property type="protein sequence ID" value="CAF4688329.1"/>
    <property type="molecule type" value="Genomic_DNA"/>
</dbReference>
<evidence type="ECO:0000313" key="2">
    <source>
        <dbReference type="EMBL" id="CAF3425997.1"/>
    </source>
</evidence>
<evidence type="ECO:0000313" key="3">
    <source>
        <dbReference type="EMBL" id="CAF3533022.1"/>
    </source>
</evidence>
<dbReference type="EMBL" id="CAJNXB010005462">
    <property type="protein sequence ID" value="CAF3425997.1"/>
    <property type="molecule type" value="Genomic_DNA"/>
</dbReference>
<dbReference type="EMBL" id="CAJOBP010002365">
    <property type="protein sequence ID" value="CAF4350860.1"/>
    <property type="molecule type" value="Genomic_DNA"/>
</dbReference>
<dbReference type="EMBL" id="CAJOBO010002578">
    <property type="protein sequence ID" value="CAF4458489.1"/>
    <property type="molecule type" value="Genomic_DNA"/>
</dbReference>
<dbReference type="EMBL" id="CAJNYD010003817">
    <property type="protein sequence ID" value="CAF3544203.1"/>
    <property type="molecule type" value="Genomic_DNA"/>
</dbReference>
<organism evidence="4 11">
    <name type="scientific">Rotaria socialis</name>
    <dbReference type="NCBI Taxonomy" id="392032"/>
    <lineage>
        <taxon>Eukaryota</taxon>
        <taxon>Metazoa</taxon>
        <taxon>Spiralia</taxon>
        <taxon>Gnathifera</taxon>
        <taxon>Rotifera</taxon>
        <taxon>Eurotatoria</taxon>
        <taxon>Bdelloidea</taxon>
        <taxon>Philodinida</taxon>
        <taxon>Philodinidae</taxon>
        <taxon>Rotaria</taxon>
    </lineage>
</organism>
<dbReference type="Proteomes" id="UP000663862">
    <property type="component" value="Unassembled WGS sequence"/>
</dbReference>
<evidence type="ECO:0000313" key="12">
    <source>
        <dbReference type="Proteomes" id="UP000663873"/>
    </source>
</evidence>
<evidence type="ECO:0000313" key="6">
    <source>
        <dbReference type="EMBL" id="CAF4350860.1"/>
    </source>
</evidence>
<dbReference type="AlphaFoldDB" id="A0A818JU52"/>
<proteinExistence type="predicted"/>
<dbReference type="Proteomes" id="UP000663833">
    <property type="component" value="Unassembled WGS sequence"/>
</dbReference>
<reference evidence="4" key="1">
    <citation type="submission" date="2021-02" db="EMBL/GenBank/DDBJ databases">
        <authorList>
            <person name="Nowell W R."/>
        </authorList>
    </citation>
    <scope>NUCLEOTIDE SEQUENCE</scope>
</reference>
<evidence type="ECO:0000313" key="7">
    <source>
        <dbReference type="EMBL" id="CAF4458489.1"/>
    </source>
</evidence>
<dbReference type="Proteomes" id="UP000663865">
    <property type="component" value="Unassembled WGS sequence"/>
</dbReference>
<dbReference type="Proteomes" id="UP000663825">
    <property type="component" value="Unassembled WGS sequence"/>
</dbReference>
<evidence type="ECO:0000313" key="9">
    <source>
        <dbReference type="EMBL" id="CAF4688329.1"/>
    </source>
</evidence>
<dbReference type="Proteomes" id="UP000663851">
    <property type="component" value="Unassembled WGS sequence"/>
</dbReference>
<evidence type="ECO:0000313" key="10">
    <source>
        <dbReference type="EMBL" id="CAF4867065.1"/>
    </source>
</evidence>
<evidence type="ECO:0000313" key="4">
    <source>
        <dbReference type="EMBL" id="CAF3544203.1"/>
    </source>
</evidence>
<keyword evidence="12" id="KW-1185">Reference proteome</keyword>
<protein>
    <submittedName>
        <fullName evidence="4">Uncharacterized protein</fullName>
    </submittedName>
</protein>
<dbReference type="EMBL" id="CAJNYT010003176">
    <property type="protein sequence ID" value="CAF3533022.1"/>
    <property type="molecule type" value="Genomic_DNA"/>
</dbReference>
<dbReference type="EMBL" id="CAJNYU010002677">
    <property type="protein sequence ID" value="CAF3578791.1"/>
    <property type="molecule type" value="Genomic_DNA"/>
</dbReference>
<dbReference type="Proteomes" id="UP000663872">
    <property type="component" value="Unassembled WGS sequence"/>
</dbReference>
<evidence type="ECO:0000313" key="5">
    <source>
        <dbReference type="EMBL" id="CAF3578791.1"/>
    </source>
</evidence>
<dbReference type="Proteomes" id="UP000663869">
    <property type="component" value="Unassembled WGS sequence"/>
</dbReference>